<dbReference type="Proteomes" id="UP000261704">
    <property type="component" value="Chromosome"/>
</dbReference>
<name>A0A347UJ86_9RHOB</name>
<protein>
    <submittedName>
        <fullName evidence="1">Uncharacterized protein</fullName>
    </submittedName>
</protein>
<organism evidence="1 2">
    <name type="scientific">Profundibacter amoris</name>
    <dbReference type="NCBI Taxonomy" id="2171755"/>
    <lineage>
        <taxon>Bacteria</taxon>
        <taxon>Pseudomonadati</taxon>
        <taxon>Pseudomonadota</taxon>
        <taxon>Alphaproteobacteria</taxon>
        <taxon>Rhodobacterales</taxon>
        <taxon>Paracoccaceae</taxon>
        <taxon>Profundibacter</taxon>
    </lineage>
</organism>
<dbReference type="KEGG" id="pamo:BAR1_13845"/>
<proteinExistence type="predicted"/>
<evidence type="ECO:0000313" key="2">
    <source>
        <dbReference type="Proteomes" id="UP000261704"/>
    </source>
</evidence>
<keyword evidence="2" id="KW-1185">Reference proteome</keyword>
<accession>A0A347UJ86</accession>
<sequence>MTAIRLDILAFLIFPSVLTRFHLKTVFELFLLMLKSVGRIGAKECHSSGALQQRIPNGNTLVSLSMFNLGSKMRGLGAKAQLKKNMLGFHQCRKIFANYLEMHGLMGYAGSTSTAKKLLGG</sequence>
<evidence type="ECO:0000313" key="1">
    <source>
        <dbReference type="EMBL" id="AXX98914.1"/>
    </source>
</evidence>
<dbReference type="AlphaFoldDB" id="A0A347UJ86"/>
<reference evidence="1 2" key="1">
    <citation type="submission" date="2018-09" db="EMBL/GenBank/DDBJ databases">
        <title>Profundibacter amoris BAR1 gen. nov., sp. nov., a new member of the Roseobacter clade isolated at Lokis Castle Vent Field on the Arctic Mid-Oceanic Ridge.</title>
        <authorList>
            <person name="Le Moine Bauer S."/>
            <person name="Sjoeberg A.G."/>
            <person name="L'Haridon S."/>
            <person name="Stokke R."/>
            <person name="Roalkvam I."/>
            <person name="Steen I.H."/>
            <person name="Dahle H."/>
        </authorList>
    </citation>
    <scope>NUCLEOTIDE SEQUENCE [LARGE SCALE GENOMIC DNA]</scope>
    <source>
        <strain evidence="1 2">BAR1</strain>
    </source>
</reference>
<gene>
    <name evidence="1" type="ORF">BAR1_13845</name>
</gene>
<dbReference type="EMBL" id="CP032125">
    <property type="protein sequence ID" value="AXX98914.1"/>
    <property type="molecule type" value="Genomic_DNA"/>
</dbReference>